<evidence type="ECO:0000313" key="4">
    <source>
        <dbReference type="EMBL" id="CUR35026.1"/>
    </source>
</evidence>
<dbReference type="InterPro" id="IPR038152">
    <property type="entry name" value="Carbam_trans_C_sf"/>
</dbReference>
<feature type="domain" description="Carbamoyltransferase C-terminal" evidence="3">
    <location>
        <begin position="435"/>
        <end position="624"/>
    </location>
</feature>
<dbReference type="Gene3D" id="3.30.420.40">
    <property type="match status" value="2"/>
</dbReference>
<dbReference type="Pfam" id="PF16861">
    <property type="entry name" value="Carbam_trans_C"/>
    <property type="match status" value="1"/>
</dbReference>
<comment type="similarity">
    <text evidence="1">Belongs to the NodU/CmcH family.</text>
</comment>
<dbReference type="InterPro" id="IPR003696">
    <property type="entry name" value="Carbtransf_dom"/>
</dbReference>
<keyword evidence="5" id="KW-1185">Reference proteome</keyword>
<dbReference type="InterPro" id="IPR043129">
    <property type="entry name" value="ATPase_NBD"/>
</dbReference>
<dbReference type="Gene3D" id="3.90.870.20">
    <property type="entry name" value="Carbamoyltransferase, C-terminal domain"/>
    <property type="match status" value="1"/>
</dbReference>
<evidence type="ECO:0000313" key="5">
    <source>
        <dbReference type="Proteomes" id="UP000184315"/>
    </source>
</evidence>
<evidence type="ECO:0000256" key="1">
    <source>
        <dbReference type="ARBA" id="ARBA00006129"/>
    </source>
</evidence>
<dbReference type="InterPro" id="IPR051338">
    <property type="entry name" value="NodU/CmcH_Carbamoyltrnsfr"/>
</dbReference>
<dbReference type="GO" id="GO:0003824">
    <property type="term" value="F:catalytic activity"/>
    <property type="evidence" value="ECO:0007669"/>
    <property type="project" value="InterPro"/>
</dbReference>
<evidence type="ECO:0000259" key="2">
    <source>
        <dbReference type="Pfam" id="PF02543"/>
    </source>
</evidence>
<feature type="domain" description="Carbamoyltransferase" evidence="2">
    <location>
        <begin position="3"/>
        <end position="347"/>
    </location>
</feature>
<dbReference type="STRING" id="671072.PL9214650465"/>
<proteinExistence type="inferred from homology"/>
<evidence type="ECO:0008006" key="6">
    <source>
        <dbReference type="Google" id="ProtNLM"/>
    </source>
</evidence>
<dbReference type="OrthoDB" id="9780777at2"/>
<dbReference type="InterPro" id="IPR031730">
    <property type="entry name" value="Carbam_trans_C"/>
</dbReference>
<accession>A0A1J1LSQ1</accession>
<dbReference type="RefSeq" id="WP_072721924.1">
    <property type="nucleotide sequence ID" value="NZ_LN889813.1"/>
</dbReference>
<organism evidence="4 5">
    <name type="scientific">Planktothrix tepida PCC 9214</name>
    <dbReference type="NCBI Taxonomy" id="671072"/>
    <lineage>
        <taxon>Bacteria</taxon>
        <taxon>Bacillati</taxon>
        <taxon>Cyanobacteriota</taxon>
        <taxon>Cyanophyceae</taxon>
        <taxon>Oscillatoriophycideae</taxon>
        <taxon>Oscillatoriales</taxon>
        <taxon>Microcoleaceae</taxon>
        <taxon>Planktothrix</taxon>
    </lineage>
</organism>
<dbReference type="CDD" id="cd24098">
    <property type="entry name" value="ASKHA_NBD_TobZ_N"/>
    <property type="match status" value="1"/>
</dbReference>
<reference evidence="5" key="1">
    <citation type="submission" date="2015-10" db="EMBL/GenBank/DDBJ databases">
        <authorList>
            <person name="Regsiter A."/>
            <person name="william w."/>
        </authorList>
    </citation>
    <scope>NUCLEOTIDE SEQUENCE [LARGE SCALE GENOMIC DNA]</scope>
</reference>
<name>A0A1J1LSQ1_9CYAN</name>
<dbReference type="AlphaFoldDB" id="A0A1J1LSQ1"/>
<protein>
    <recommendedName>
        <fullName evidence="6">Carbamoyltransferase</fullName>
    </recommendedName>
</protein>
<dbReference type="PANTHER" id="PTHR34847:SF1">
    <property type="entry name" value="NODULATION PROTEIN U"/>
    <property type="match status" value="1"/>
</dbReference>
<evidence type="ECO:0000259" key="3">
    <source>
        <dbReference type="Pfam" id="PF16861"/>
    </source>
</evidence>
<dbReference type="Proteomes" id="UP000184315">
    <property type="component" value="Unassembled WGS sequence"/>
</dbReference>
<dbReference type="EMBL" id="CZDF01000172">
    <property type="protein sequence ID" value="CUR35026.1"/>
    <property type="molecule type" value="Genomic_DNA"/>
</dbReference>
<dbReference type="PANTHER" id="PTHR34847">
    <property type="entry name" value="NODULATION PROTEIN U"/>
    <property type="match status" value="1"/>
</dbReference>
<sequence>MNILGISAYYHDSAAALVCDGKIVAAAQEERFTRKKHDPRFPANAIRYCLQEANITFFEIDQVVFYDKPLVKFERLLETYLSYSPRGFRSFIKAMPVWLKEKLYLKSVLKKELCAIAGAKKAKLPPLLFTEHHQSHAASAFFPSPFQKAAVMCLDGVGEWATTSVWLGDGNSLTPVWEIDFPHSLGLLYSAFTYYTGFKVNSGEYKLMGLAPYGEPIYVDKILTHLIDLKDDGTFRLNLEYFNYAVGLTMTNTKFDQLFGGPPRKPETPISQREMDIAASIQVVTEEVVLRLTRSVQKELNVDYLCLAGGVALNCVANGRILREGPFKDIWIQPAAGDAGGALGAALAIWYQYHQQPRNVETDLALDISAEKLLETSAGLKSAVVALKTTQKRLDYMEGSYLGPKFSEVEIQEYLDNVGAKYLRLDDVELMPRLAEILADGNVVGWFQGRMEFGPRALGGRSIIGDPRNQKMQSVMNLKIKYRESFRPFAPSVRAEQVSDYFELDRPSPYMLIVAPVQEDLRIPMSPEQEQLFGIEKLNVPRSEIPAITHVDYSARVQTIHKETNPRYYDLIHHFEKRTGCAVIVNTSFNVRGEPIVGSPEDAYRCFMRTEMDYLVLENFLLAKTEQTAWEKDDSWQKEFELD</sequence>
<dbReference type="SUPFAM" id="SSF53067">
    <property type="entry name" value="Actin-like ATPase domain"/>
    <property type="match status" value="1"/>
</dbReference>
<dbReference type="Pfam" id="PF02543">
    <property type="entry name" value="Carbam_trans_N"/>
    <property type="match status" value="1"/>
</dbReference>
<gene>
    <name evidence="4" type="ORF">PL9214650465</name>
</gene>